<gene>
    <name evidence="2" type="ORF">CYNAS_LOCUS399</name>
</gene>
<comment type="caution">
    <text evidence="2">The sequence shown here is derived from an EMBL/GenBank/DDBJ whole genome shotgun (WGS) entry which is preliminary data.</text>
</comment>
<name>A0AA36DIS3_CYLNA</name>
<dbReference type="Gene3D" id="1.20.1070.10">
    <property type="entry name" value="Rhodopsin 7-helix transmembrane proteins"/>
    <property type="match status" value="1"/>
</dbReference>
<evidence type="ECO:0000313" key="3">
    <source>
        <dbReference type="Proteomes" id="UP001176961"/>
    </source>
</evidence>
<accession>A0AA36DIS3</accession>
<dbReference type="PANTHER" id="PTHR22943:SF28">
    <property type="entry name" value="SEVEN TM RECEPTOR"/>
    <property type="match status" value="1"/>
</dbReference>
<dbReference type="Proteomes" id="UP001176961">
    <property type="component" value="Unassembled WGS sequence"/>
</dbReference>
<proteinExistence type="predicted"/>
<protein>
    <submittedName>
        <fullName evidence="2">Uncharacterized protein</fullName>
    </submittedName>
</protein>
<evidence type="ECO:0000256" key="1">
    <source>
        <dbReference type="SAM" id="Phobius"/>
    </source>
</evidence>
<dbReference type="GO" id="GO:0038022">
    <property type="term" value="F:G protein-coupled olfactory receptor activity"/>
    <property type="evidence" value="ECO:0007669"/>
    <property type="project" value="TreeGrafter"/>
</dbReference>
<sequence>MEVKQLMAIASTTLFVVALIVNITFIYIVYNNGRKSIGTYKYLLASFSLCNILYSSFEYASKPAVHIYGTSCIIYNNGLYEDSPKWGTVMLCCFYSMYGMGTALLALHFLYRYFIVCRPERSTYFELPCIALWIIPMLLWGLLYAFLAYYSSGPTEEIYNYAEESVRNTLHRELRKMAFFCMFTHKVEDGEVTIYWRASVGLALSTVMLIFTFGLMVICGMKIMRTLREMVMSKKAVALQKQLLAALIVQVLNKVY</sequence>
<feature type="transmembrane region" description="Helical" evidence="1">
    <location>
        <begin position="123"/>
        <end position="147"/>
    </location>
</feature>
<feature type="transmembrane region" description="Helical" evidence="1">
    <location>
        <begin position="86"/>
        <end position="111"/>
    </location>
</feature>
<keyword evidence="1" id="KW-0812">Transmembrane</keyword>
<dbReference type="SUPFAM" id="SSF81321">
    <property type="entry name" value="Family A G protein-coupled receptor-like"/>
    <property type="match status" value="1"/>
</dbReference>
<keyword evidence="3" id="KW-1185">Reference proteome</keyword>
<dbReference type="Pfam" id="PF10326">
    <property type="entry name" value="7TM_GPCR_Str"/>
    <property type="match status" value="1"/>
</dbReference>
<reference evidence="2" key="1">
    <citation type="submission" date="2023-07" db="EMBL/GenBank/DDBJ databases">
        <authorList>
            <consortium name="CYATHOMIX"/>
        </authorList>
    </citation>
    <scope>NUCLEOTIDE SEQUENCE</scope>
    <source>
        <strain evidence="2">N/A</strain>
    </source>
</reference>
<organism evidence="2 3">
    <name type="scientific">Cylicocyclus nassatus</name>
    <name type="common">Nematode worm</name>
    <dbReference type="NCBI Taxonomy" id="53992"/>
    <lineage>
        <taxon>Eukaryota</taxon>
        <taxon>Metazoa</taxon>
        <taxon>Ecdysozoa</taxon>
        <taxon>Nematoda</taxon>
        <taxon>Chromadorea</taxon>
        <taxon>Rhabditida</taxon>
        <taxon>Rhabditina</taxon>
        <taxon>Rhabditomorpha</taxon>
        <taxon>Strongyloidea</taxon>
        <taxon>Strongylidae</taxon>
        <taxon>Cylicocyclus</taxon>
    </lineage>
</organism>
<keyword evidence="1" id="KW-1133">Transmembrane helix</keyword>
<dbReference type="GO" id="GO:0005886">
    <property type="term" value="C:plasma membrane"/>
    <property type="evidence" value="ECO:0007669"/>
    <property type="project" value="TreeGrafter"/>
</dbReference>
<dbReference type="EMBL" id="CATQJL010000001">
    <property type="protein sequence ID" value="CAJ0588416.1"/>
    <property type="molecule type" value="Genomic_DNA"/>
</dbReference>
<dbReference type="PANTHER" id="PTHR22943">
    <property type="entry name" value="7-TRANSMEMBRANE DOMAIN RECEPTOR C.ELEGANS"/>
    <property type="match status" value="1"/>
</dbReference>
<dbReference type="AlphaFoldDB" id="A0AA36DIS3"/>
<feature type="transmembrane region" description="Helical" evidence="1">
    <location>
        <begin position="6"/>
        <end position="30"/>
    </location>
</feature>
<evidence type="ECO:0000313" key="2">
    <source>
        <dbReference type="EMBL" id="CAJ0588416.1"/>
    </source>
</evidence>
<dbReference type="InterPro" id="IPR019428">
    <property type="entry name" value="7TM_GPCR_serpentine_rcpt_Str"/>
</dbReference>
<keyword evidence="1" id="KW-0472">Membrane</keyword>
<feature type="transmembrane region" description="Helical" evidence="1">
    <location>
        <begin position="194"/>
        <end position="218"/>
    </location>
</feature>
<dbReference type="GO" id="GO:0042048">
    <property type="term" value="P:olfactory behavior"/>
    <property type="evidence" value="ECO:0007669"/>
    <property type="project" value="TreeGrafter"/>
</dbReference>